<comment type="caution">
    <text evidence="12">Lacks conserved residue(s) required for the propagation of feature annotation.</text>
</comment>
<dbReference type="PROSITE" id="PS01180">
    <property type="entry name" value="CUB"/>
    <property type="match status" value="2"/>
</dbReference>
<dbReference type="GeneID" id="110973075"/>
<comment type="subcellular location">
    <subcellularLocation>
        <location evidence="1">Cell membrane</location>
        <topology evidence="1">Multi-pass membrane protein</topology>
    </subcellularLocation>
</comment>
<keyword evidence="3" id="KW-0433">Leucine-rich repeat</keyword>
<evidence type="ECO:0000256" key="11">
    <source>
        <dbReference type="ARBA" id="ARBA00023224"/>
    </source>
</evidence>
<evidence type="ECO:0000256" key="6">
    <source>
        <dbReference type="ARBA" id="ARBA00022989"/>
    </source>
</evidence>
<dbReference type="SMART" id="SM00042">
    <property type="entry name" value="CUB"/>
    <property type="match status" value="2"/>
</dbReference>
<feature type="transmembrane region" description="Helical" evidence="13">
    <location>
        <begin position="973"/>
        <end position="994"/>
    </location>
</feature>
<feature type="transmembrane region" description="Helical" evidence="13">
    <location>
        <begin position="1063"/>
        <end position="1083"/>
    </location>
</feature>
<evidence type="ECO:0000256" key="12">
    <source>
        <dbReference type="PROSITE-ProRule" id="PRU00124"/>
    </source>
</evidence>
<feature type="disulfide bond" evidence="12">
    <location>
        <begin position="729"/>
        <end position="741"/>
    </location>
</feature>
<sequence length="1318" mass="146025">MIFMHSDFCGTTSLNLSTHEELVTVNVSYDVVSARQRVMVSVRADQEVTDIAGSVSNVSECVWKVTPPAGTGTRIAIEVAESRGSSLRIGDGYDPSLGTPILSTAEVLIPRTAFSTESALWITTGLCTYAWRSYRLQFTIWSYTSIDCDDNQYSCPSGTKCLEPASVCNGIHECPSYADEMQCNSCKKDEFACSADKCIPRDAVCNQQSNCEKLNDEFSCGFCREPNIELNASVKHFSTEGKHNYNCLWTVTAEPTTRILARLLTRGDSLTTFCDGNYRDYVRQIDVNQCTKLAQLSIRPTSGAVAFRRHVVSSGSTMWIESTSVWDDPGSYLTMTLEQFVGVECQSEQFKCPSGTACIDQSAVCDGWPDCLEFEDEFGCRGCCEECLACGPSECVPRLDICDGVSHCQDHTDEFNCGPCGDTRINVTGPGYANLTSPGWPGNYPSNLRCYWVAIAPQEKRNLVIFLEFDTQSGYDYLKLSNGIQFSQGLKVSGKNFPSRMASKGNELSLHFFSNYNDGRKGFLLQLEQRPADQISCGAGEVLCDYQYFVCVPENTAGQRCPQNNCGEETITVDFEPVDFLSPKYPDKYPAELACTWTITTAEANVIFVHVKDFQTEPSHDVLKLKGQTFYSASTSQFSLDGKTKVRSVVFNSSSIVIEFISDSASGGKFHLSLQSNFSSYSDEVPCNVNNDSLIDCQDGSCVTSDARCNGFFDCKNRFDEQHCNVVHCPDFYACSESTKCILLEEVCDGVPNCDLKDDEEDCGNKRCPPNCNCGYENEDFVVRCRQGWNLDTIANVAKKTKALEISYGEISTLELGVFKGLPYLQALSLENNSIEKIEQRAFDGLNITFLDISGTNITSIDLPIFEELDRLETLMMINVPITFISENAFSGLSNLRTIVIITNQKDSSFITIEREAVWNLKSLQNAYVDDYRLCCDFAVLEHFSAEDGCITTELQPPLNLCGSLLQTELLRVAMWVLGFSALLGNVVAIIWRLKGTGDRCKKTHSFMVMNLAVSDFMMGVYMVMVAAADLSYGETYFRVASQWRSSVVCKIAGVISVMSSEASVFFVTLISIDCFLCIVFPFSRIHLRERSTKIVVSLLWLVAICLSVVPTFSVGPDSDLYGLSDVCIGLPFTTKSTGQDNVKSEDIPNPLGSQQLTLIVGTDKKPAWILSVVVFLGVNLVCFLVVFCCYVAIFVSVRRTSKMVRKSSHRNREIKMAVKMALIVGTDFACWMPVIIMGILSQTNTIEIGADMYGWIVVFILPINSSLNPYLYTIYTACMPPNTSNGNNTSHNKPDKRNPKIGSVETLDIPLSDLKRN</sequence>
<dbReference type="Gene3D" id="2.60.120.290">
    <property type="entry name" value="Spermadhesin, CUB domain"/>
    <property type="match status" value="2"/>
</dbReference>
<dbReference type="InterPro" id="IPR003591">
    <property type="entry name" value="Leu-rich_rpt_typical-subtyp"/>
</dbReference>
<evidence type="ECO:0000259" key="15">
    <source>
        <dbReference type="PROSITE" id="PS50262"/>
    </source>
</evidence>
<evidence type="ECO:0000313" key="17">
    <source>
        <dbReference type="RefSeq" id="XP_022079236.1"/>
    </source>
</evidence>
<dbReference type="FunFam" id="1.20.1070.10:FF:000343">
    <property type="entry name" value="Uncharacterized protein"/>
    <property type="match status" value="1"/>
</dbReference>
<keyword evidence="4 13" id="KW-0812">Transmembrane</keyword>
<organism evidence="16 17">
    <name type="scientific">Acanthaster planci</name>
    <name type="common">Crown-of-thorns starfish</name>
    <dbReference type="NCBI Taxonomy" id="133434"/>
    <lineage>
        <taxon>Eukaryota</taxon>
        <taxon>Metazoa</taxon>
        <taxon>Echinodermata</taxon>
        <taxon>Eleutherozoa</taxon>
        <taxon>Asterozoa</taxon>
        <taxon>Asteroidea</taxon>
        <taxon>Valvatacea</taxon>
        <taxon>Valvatida</taxon>
        <taxon>Acanthasteridae</taxon>
        <taxon>Acanthaster</taxon>
    </lineage>
</organism>
<evidence type="ECO:0000256" key="5">
    <source>
        <dbReference type="ARBA" id="ARBA00022737"/>
    </source>
</evidence>
<dbReference type="InterPro" id="IPR001611">
    <property type="entry name" value="Leu-rich_rpt"/>
</dbReference>
<dbReference type="PROSITE" id="PS50068">
    <property type="entry name" value="LDLRA_2"/>
    <property type="match status" value="6"/>
</dbReference>
<feature type="disulfide bond" evidence="12">
    <location>
        <begin position="365"/>
        <end position="380"/>
    </location>
</feature>
<dbReference type="SUPFAM" id="SSF81321">
    <property type="entry name" value="Family A G protein-coupled receptor-like"/>
    <property type="match status" value="1"/>
</dbReference>
<name>A0A8B7XG73_ACAPL</name>
<dbReference type="Pfam" id="PF00057">
    <property type="entry name" value="Ldl_recept_a"/>
    <property type="match status" value="2"/>
</dbReference>
<feature type="transmembrane region" description="Helical" evidence="13">
    <location>
        <begin position="1006"/>
        <end position="1029"/>
    </location>
</feature>
<feature type="transmembrane region" description="Helical" evidence="13">
    <location>
        <begin position="1095"/>
        <end position="1115"/>
    </location>
</feature>
<feature type="disulfide bond" evidence="12">
    <location>
        <begin position="193"/>
        <end position="211"/>
    </location>
</feature>
<feature type="disulfide bond" evidence="12">
    <location>
        <begin position="186"/>
        <end position="198"/>
    </location>
</feature>
<keyword evidence="9 12" id="KW-1015">Disulfide bond</keyword>
<dbReference type="CDD" id="cd00041">
    <property type="entry name" value="CUB"/>
    <property type="match status" value="2"/>
</dbReference>
<feature type="disulfide bond" evidence="12">
    <location>
        <begin position="709"/>
        <end position="724"/>
    </location>
</feature>
<feature type="disulfide bond" evidence="12">
    <location>
        <begin position="748"/>
        <end position="763"/>
    </location>
</feature>
<feature type="disulfide bond" evidence="12">
    <location>
        <begin position="168"/>
        <end position="183"/>
    </location>
</feature>
<dbReference type="InterPro" id="IPR032675">
    <property type="entry name" value="LRR_dom_sf"/>
</dbReference>
<dbReference type="RefSeq" id="XP_022079236.1">
    <property type="nucleotide sequence ID" value="XM_022223544.1"/>
</dbReference>
<dbReference type="InterPro" id="IPR017452">
    <property type="entry name" value="GPCR_Rhodpsn_7TM"/>
</dbReference>
<dbReference type="InterPro" id="IPR000276">
    <property type="entry name" value="GPCR_Rhodpsn"/>
</dbReference>
<dbReference type="PANTHER" id="PTHR24372">
    <property type="entry name" value="GLYCOPROTEIN HORMONE RECEPTOR"/>
    <property type="match status" value="1"/>
</dbReference>
<dbReference type="GO" id="GO:0009755">
    <property type="term" value="P:hormone-mediated signaling pathway"/>
    <property type="evidence" value="ECO:0007669"/>
    <property type="project" value="TreeGrafter"/>
</dbReference>
<dbReference type="GO" id="GO:0005886">
    <property type="term" value="C:plasma membrane"/>
    <property type="evidence" value="ECO:0007669"/>
    <property type="project" value="UniProtKB-SubCell"/>
</dbReference>
<keyword evidence="8 13" id="KW-0472">Membrane</keyword>
<feature type="disulfide bond" evidence="12">
    <location>
        <begin position="383"/>
        <end position="395"/>
    </location>
</feature>
<dbReference type="PANTHER" id="PTHR24372:SF77">
    <property type="entry name" value="G-PROTEIN COUPLED RECEPTORS FAMILY 1 PROFILE DOMAIN-CONTAINING PROTEIN"/>
    <property type="match status" value="1"/>
</dbReference>
<evidence type="ECO:0000256" key="10">
    <source>
        <dbReference type="ARBA" id="ARBA00023170"/>
    </source>
</evidence>
<evidence type="ECO:0000256" key="1">
    <source>
        <dbReference type="ARBA" id="ARBA00004651"/>
    </source>
</evidence>
<dbReference type="PRINTS" id="PR00261">
    <property type="entry name" value="LDLRECEPTOR"/>
</dbReference>
<evidence type="ECO:0000256" key="13">
    <source>
        <dbReference type="SAM" id="Phobius"/>
    </source>
</evidence>
<dbReference type="OrthoDB" id="5852403at2759"/>
<dbReference type="GO" id="GO:0008528">
    <property type="term" value="F:G protein-coupled peptide receptor activity"/>
    <property type="evidence" value="ECO:0007669"/>
    <property type="project" value="TreeGrafter"/>
</dbReference>
<feature type="transmembrane region" description="Helical" evidence="13">
    <location>
        <begin position="1253"/>
        <end position="1273"/>
    </location>
</feature>
<dbReference type="SUPFAM" id="SSF57424">
    <property type="entry name" value="LDL receptor-like module"/>
    <property type="match status" value="3"/>
</dbReference>
<protein>
    <submittedName>
        <fullName evidence="17">Uncharacterized protein LOC110973075 isoform X1</fullName>
    </submittedName>
</protein>
<keyword evidence="2" id="KW-1003">Cell membrane</keyword>
<feature type="domain" description="CUB" evidence="14">
    <location>
        <begin position="420"/>
        <end position="530"/>
    </location>
</feature>
<dbReference type="GO" id="GO:0007189">
    <property type="term" value="P:adenylate cyclase-activating G protein-coupled receptor signaling pathway"/>
    <property type="evidence" value="ECO:0007669"/>
    <property type="project" value="TreeGrafter"/>
</dbReference>
<dbReference type="CDD" id="cd00112">
    <property type="entry name" value="LDLa"/>
    <property type="match status" value="4"/>
</dbReference>
<dbReference type="PROSITE" id="PS50262">
    <property type="entry name" value="G_PROTEIN_RECEP_F1_2"/>
    <property type="match status" value="1"/>
</dbReference>
<dbReference type="Pfam" id="PF00431">
    <property type="entry name" value="CUB"/>
    <property type="match status" value="2"/>
</dbReference>
<dbReference type="SMART" id="SM00369">
    <property type="entry name" value="LRR_TYP"/>
    <property type="match status" value="2"/>
</dbReference>
<dbReference type="InterPro" id="IPR035914">
    <property type="entry name" value="Sperma_CUB_dom_sf"/>
</dbReference>
<feature type="domain" description="CUB" evidence="14">
    <location>
        <begin position="566"/>
        <end position="685"/>
    </location>
</feature>
<dbReference type="Gene3D" id="3.80.10.10">
    <property type="entry name" value="Ribonuclease Inhibitor"/>
    <property type="match status" value="1"/>
</dbReference>
<feature type="transmembrane region" description="Helical" evidence="13">
    <location>
        <begin position="1169"/>
        <end position="1196"/>
    </location>
</feature>
<evidence type="ECO:0000256" key="9">
    <source>
        <dbReference type="ARBA" id="ARBA00023157"/>
    </source>
</evidence>
<dbReference type="OMA" id="AGHEDEW"/>
<keyword evidence="6 13" id="KW-1133">Transmembrane helix</keyword>
<dbReference type="Proteomes" id="UP000694845">
    <property type="component" value="Unplaced"/>
</dbReference>
<reference evidence="17" key="1">
    <citation type="submission" date="2025-08" db="UniProtKB">
        <authorList>
            <consortium name="RefSeq"/>
        </authorList>
    </citation>
    <scope>IDENTIFICATION</scope>
</reference>
<feature type="disulfide bond" evidence="12">
    <location>
        <begin position="402"/>
        <end position="417"/>
    </location>
</feature>
<keyword evidence="10" id="KW-0675">Receptor</keyword>
<dbReference type="Gene3D" id="4.10.400.10">
    <property type="entry name" value="Low-density Lipoprotein Receptor"/>
    <property type="match status" value="4"/>
</dbReference>
<dbReference type="SUPFAM" id="SSF49854">
    <property type="entry name" value="Spermadhesin, CUB domain"/>
    <property type="match status" value="2"/>
</dbReference>
<evidence type="ECO:0000256" key="3">
    <source>
        <dbReference type="ARBA" id="ARBA00022614"/>
    </source>
</evidence>
<evidence type="ECO:0000313" key="16">
    <source>
        <dbReference type="Proteomes" id="UP000694845"/>
    </source>
</evidence>
<feature type="disulfide bond" evidence="12">
    <location>
        <begin position="205"/>
        <end position="220"/>
    </location>
</feature>
<gene>
    <name evidence="17" type="primary">LOC110973075</name>
</gene>
<dbReference type="KEGG" id="aplc:110973075"/>
<keyword evidence="16" id="KW-1185">Reference proteome</keyword>
<evidence type="ECO:0000256" key="4">
    <source>
        <dbReference type="ARBA" id="ARBA00022692"/>
    </source>
</evidence>
<dbReference type="SMART" id="SM00192">
    <property type="entry name" value="LDLa"/>
    <property type="match status" value="6"/>
</dbReference>
<evidence type="ECO:0000256" key="2">
    <source>
        <dbReference type="ARBA" id="ARBA00022475"/>
    </source>
</evidence>
<accession>A0A8B7XG73</accession>
<dbReference type="InterPro" id="IPR036055">
    <property type="entry name" value="LDL_receptor-like_sf"/>
</dbReference>
<keyword evidence="7" id="KW-0297">G-protein coupled receptor</keyword>
<evidence type="ECO:0000256" key="7">
    <source>
        <dbReference type="ARBA" id="ARBA00023040"/>
    </source>
</evidence>
<feature type="domain" description="G-protein coupled receptors family 1 profile" evidence="15">
    <location>
        <begin position="985"/>
        <end position="1273"/>
    </location>
</feature>
<dbReference type="InterPro" id="IPR000859">
    <property type="entry name" value="CUB_dom"/>
</dbReference>
<dbReference type="Pfam" id="PF13855">
    <property type="entry name" value="LRR_8"/>
    <property type="match status" value="1"/>
</dbReference>
<feature type="disulfide bond" evidence="12">
    <location>
        <begin position="697"/>
        <end position="715"/>
    </location>
</feature>
<evidence type="ECO:0000256" key="8">
    <source>
        <dbReference type="ARBA" id="ARBA00023136"/>
    </source>
</evidence>
<feature type="transmembrane region" description="Helical" evidence="13">
    <location>
        <begin position="1217"/>
        <end position="1241"/>
    </location>
</feature>
<evidence type="ECO:0000259" key="14">
    <source>
        <dbReference type="PROSITE" id="PS01180"/>
    </source>
</evidence>
<dbReference type="Pfam" id="PF00001">
    <property type="entry name" value="7tm_1"/>
    <property type="match status" value="1"/>
</dbReference>
<dbReference type="InterPro" id="IPR002172">
    <property type="entry name" value="LDrepeatLR_classA_rpt"/>
</dbReference>
<feature type="disulfide bond" evidence="12">
    <location>
        <begin position="390"/>
        <end position="408"/>
    </location>
</feature>
<proteinExistence type="predicted"/>
<dbReference type="SUPFAM" id="SSF52058">
    <property type="entry name" value="L domain-like"/>
    <property type="match status" value="1"/>
</dbReference>
<dbReference type="Gene3D" id="1.20.1070.10">
    <property type="entry name" value="Rhodopsin 7-helix transmembrane proteins"/>
    <property type="match status" value="1"/>
</dbReference>
<keyword evidence="5" id="KW-0677">Repeat</keyword>
<keyword evidence="11" id="KW-0807">Transducer</keyword>